<evidence type="ECO:0000259" key="6">
    <source>
        <dbReference type="Pfam" id="PF00294"/>
    </source>
</evidence>
<keyword evidence="4 7" id="KW-0418">Kinase</keyword>
<protein>
    <submittedName>
        <fullName evidence="7">PfkB family carbohydrate kinase</fullName>
    </submittedName>
</protein>
<evidence type="ECO:0000256" key="4">
    <source>
        <dbReference type="ARBA" id="ARBA00022777"/>
    </source>
</evidence>
<dbReference type="Proteomes" id="UP000247150">
    <property type="component" value="Unassembled WGS sequence"/>
</dbReference>
<evidence type="ECO:0000256" key="5">
    <source>
        <dbReference type="ARBA" id="ARBA00022840"/>
    </source>
</evidence>
<keyword evidence="2" id="KW-0808">Transferase</keyword>
<feature type="domain" description="Carbohydrate kinase PfkB" evidence="6">
    <location>
        <begin position="5"/>
        <end position="142"/>
    </location>
</feature>
<dbReference type="SUPFAM" id="SSF53613">
    <property type="entry name" value="Ribokinase-like"/>
    <property type="match status" value="1"/>
</dbReference>
<dbReference type="EMBL" id="QGTW01000006">
    <property type="protein sequence ID" value="PWW28263.1"/>
    <property type="molecule type" value="Genomic_DNA"/>
</dbReference>
<gene>
    <name evidence="7" type="ORF">DFO73_10678</name>
</gene>
<dbReference type="GO" id="GO:0016301">
    <property type="term" value="F:kinase activity"/>
    <property type="evidence" value="ECO:0007669"/>
    <property type="project" value="UniProtKB-KW"/>
</dbReference>
<evidence type="ECO:0000256" key="2">
    <source>
        <dbReference type="ARBA" id="ARBA00022679"/>
    </source>
</evidence>
<accession>A0A2V3A0J3</accession>
<reference evidence="7 8" key="1">
    <citation type="submission" date="2018-05" db="EMBL/GenBank/DDBJ databases">
        <title>Freshwater and sediment microbial communities from various areas in North America, analyzing microbe dynamics in response to fracking.</title>
        <authorList>
            <person name="Lamendella R."/>
        </authorList>
    </citation>
    <scope>NUCLEOTIDE SEQUENCE [LARGE SCALE GENOMIC DNA]</scope>
    <source>
        <strain evidence="7 8">15_TX</strain>
    </source>
</reference>
<proteinExistence type="inferred from homology"/>
<comment type="similarity">
    <text evidence="1">Belongs to the carbohydrate kinase PfkB family.</text>
</comment>
<dbReference type="PROSITE" id="PS00584">
    <property type="entry name" value="PFKB_KINASES_2"/>
    <property type="match status" value="1"/>
</dbReference>
<dbReference type="GO" id="GO:0005524">
    <property type="term" value="F:ATP binding"/>
    <property type="evidence" value="ECO:0007669"/>
    <property type="project" value="UniProtKB-KW"/>
</dbReference>
<organism evidence="7 8">
    <name type="scientific">Cytobacillus oceanisediminis</name>
    <dbReference type="NCBI Taxonomy" id="665099"/>
    <lineage>
        <taxon>Bacteria</taxon>
        <taxon>Bacillati</taxon>
        <taxon>Bacillota</taxon>
        <taxon>Bacilli</taxon>
        <taxon>Bacillales</taxon>
        <taxon>Bacillaceae</taxon>
        <taxon>Cytobacillus</taxon>
    </lineage>
</organism>
<dbReference type="InterPro" id="IPR002173">
    <property type="entry name" value="Carboh/pur_kinase_PfkB_CS"/>
</dbReference>
<dbReference type="PANTHER" id="PTHR43085:SF1">
    <property type="entry name" value="PSEUDOURIDINE KINASE-RELATED"/>
    <property type="match status" value="1"/>
</dbReference>
<keyword evidence="5" id="KW-0067">ATP-binding</keyword>
<name>A0A2V3A0J3_9BACI</name>
<dbReference type="PANTHER" id="PTHR43085">
    <property type="entry name" value="HEXOKINASE FAMILY MEMBER"/>
    <property type="match status" value="1"/>
</dbReference>
<evidence type="ECO:0000313" key="7">
    <source>
        <dbReference type="EMBL" id="PWW28263.1"/>
    </source>
</evidence>
<dbReference type="InterPro" id="IPR050306">
    <property type="entry name" value="PfkB_Carbo_kinase"/>
</dbReference>
<comment type="caution">
    <text evidence="7">The sequence shown here is derived from an EMBL/GenBank/DDBJ whole genome shotgun (WGS) entry which is preliminary data.</text>
</comment>
<sequence>MTVIFDPNLRRKLWTEDKARRILTEQSGLADIVLPGVAEGEFLFGTSDIKEIGQSFLGLGANLAIVKLGAKGAHYFSGSENARVPGFKVERVIDPIGAGDAFAAGFITGLIENLPLKDAVVRANGFGAMVTLVKGDVEGLPERMELEQFIGQASFEDVQR</sequence>
<evidence type="ECO:0000256" key="3">
    <source>
        <dbReference type="ARBA" id="ARBA00022741"/>
    </source>
</evidence>
<dbReference type="Gene3D" id="3.40.1190.20">
    <property type="match status" value="1"/>
</dbReference>
<dbReference type="Pfam" id="PF00294">
    <property type="entry name" value="PfkB"/>
    <property type="match status" value="1"/>
</dbReference>
<dbReference type="AlphaFoldDB" id="A0A2V3A0J3"/>
<dbReference type="InterPro" id="IPR029056">
    <property type="entry name" value="Ribokinase-like"/>
</dbReference>
<dbReference type="InterPro" id="IPR011611">
    <property type="entry name" value="PfkB_dom"/>
</dbReference>
<keyword evidence="3" id="KW-0547">Nucleotide-binding</keyword>
<evidence type="ECO:0000313" key="8">
    <source>
        <dbReference type="Proteomes" id="UP000247150"/>
    </source>
</evidence>
<evidence type="ECO:0000256" key="1">
    <source>
        <dbReference type="ARBA" id="ARBA00010688"/>
    </source>
</evidence>